<protein>
    <submittedName>
        <fullName evidence="2">Uncharacterized protein</fullName>
    </submittedName>
</protein>
<feature type="compositionally biased region" description="Basic residues" evidence="1">
    <location>
        <begin position="55"/>
        <end position="64"/>
    </location>
</feature>
<reference evidence="2 3" key="1">
    <citation type="submission" date="2024-09" db="EMBL/GenBank/DDBJ databases">
        <authorList>
            <person name="Sun Q."/>
            <person name="Mori K."/>
        </authorList>
    </citation>
    <scope>NUCLEOTIDE SEQUENCE [LARGE SCALE GENOMIC DNA]</scope>
    <source>
        <strain evidence="2 3">CCM 7609</strain>
    </source>
</reference>
<name>A0ABV5G6Z3_9MICC</name>
<comment type="caution">
    <text evidence="2">The sequence shown here is derived from an EMBL/GenBank/DDBJ whole genome shotgun (WGS) entry which is preliminary data.</text>
</comment>
<feature type="compositionally biased region" description="Basic residues" evidence="1">
    <location>
        <begin position="16"/>
        <end position="30"/>
    </location>
</feature>
<keyword evidence="3" id="KW-1185">Reference proteome</keyword>
<feature type="compositionally biased region" description="Low complexity" evidence="1">
    <location>
        <begin position="31"/>
        <end position="45"/>
    </location>
</feature>
<gene>
    <name evidence="2" type="ORF">ACFFX0_27395</name>
</gene>
<proteinExistence type="predicted"/>
<accession>A0ABV5G6Z3</accession>
<dbReference type="EMBL" id="JBHMFI010000002">
    <property type="protein sequence ID" value="MFB9074714.1"/>
    <property type="molecule type" value="Genomic_DNA"/>
</dbReference>
<evidence type="ECO:0000256" key="1">
    <source>
        <dbReference type="SAM" id="MobiDB-lite"/>
    </source>
</evidence>
<feature type="region of interest" description="Disordered" evidence="1">
    <location>
        <begin position="16"/>
        <end position="64"/>
    </location>
</feature>
<evidence type="ECO:0000313" key="3">
    <source>
        <dbReference type="Proteomes" id="UP001589575"/>
    </source>
</evidence>
<sequence length="64" mass="7322">MPIPARCRMRRVVSRVRRLNQRQAGRRQPKSRATAARIQATTTSQLRDSTMKSARSGRARKPCT</sequence>
<dbReference type="Proteomes" id="UP001589575">
    <property type="component" value="Unassembled WGS sequence"/>
</dbReference>
<organism evidence="2 3">
    <name type="scientific">Citricoccus parietis</name>
    <dbReference type="NCBI Taxonomy" id="592307"/>
    <lineage>
        <taxon>Bacteria</taxon>
        <taxon>Bacillati</taxon>
        <taxon>Actinomycetota</taxon>
        <taxon>Actinomycetes</taxon>
        <taxon>Micrococcales</taxon>
        <taxon>Micrococcaceae</taxon>
        <taxon>Citricoccus</taxon>
    </lineage>
</organism>
<evidence type="ECO:0000313" key="2">
    <source>
        <dbReference type="EMBL" id="MFB9074714.1"/>
    </source>
</evidence>